<feature type="compositionally biased region" description="Low complexity" evidence="1">
    <location>
        <begin position="55"/>
        <end position="65"/>
    </location>
</feature>
<dbReference type="EMBL" id="SDPL01000187">
    <property type="protein sequence ID" value="RXZ46938.1"/>
    <property type="molecule type" value="Genomic_DNA"/>
</dbReference>
<keyword evidence="2" id="KW-0812">Transmembrane</keyword>
<dbReference type="RefSeq" id="WP_129234796.1">
    <property type="nucleotide sequence ID" value="NZ_JBHXVJ010000006.1"/>
</dbReference>
<feature type="region of interest" description="Disordered" evidence="1">
    <location>
        <begin position="55"/>
        <end position="87"/>
    </location>
</feature>
<evidence type="ECO:0000256" key="1">
    <source>
        <dbReference type="SAM" id="MobiDB-lite"/>
    </source>
</evidence>
<evidence type="ECO:0000313" key="5">
    <source>
        <dbReference type="Proteomes" id="UP000292881"/>
    </source>
</evidence>
<evidence type="ECO:0000259" key="3">
    <source>
        <dbReference type="Pfam" id="PF20059"/>
    </source>
</evidence>
<dbReference type="Proteomes" id="UP000292881">
    <property type="component" value="Unassembled WGS sequence"/>
</dbReference>
<keyword evidence="2" id="KW-0472">Membrane</keyword>
<dbReference type="Pfam" id="PF20059">
    <property type="entry name" value="DUF6458"/>
    <property type="match status" value="1"/>
</dbReference>
<keyword evidence="5" id="KW-1185">Reference proteome</keyword>
<dbReference type="InterPro" id="IPR045597">
    <property type="entry name" value="DUF6458"/>
</dbReference>
<evidence type="ECO:0000256" key="2">
    <source>
        <dbReference type="SAM" id="Phobius"/>
    </source>
</evidence>
<dbReference type="OrthoDB" id="4775046at2"/>
<feature type="domain" description="DUF6458" evidence="3">
    <location>
        <begin position="1"/>
        <end position="65"/>
    </location>
</feature>
<keyword evidence="2" id="KW-1133">Transmembrane helix</keyword>
<organism evidence="4 5">
    <name type="scientific">Agromyces binzhouensis</name>
    <dbReference type="NCBI Taxonomy" id="1817495"/>
    <lineage>
        <taxon>Bacteria</taxon>
        <taxon>Bacillati</taxon>
        <taxon>Actinomycetota</taxon>
        <taxon>Actinomycetes</taxon>
        <taxon>Micrococcales</taxon>
        <taxon>Microbacteriaceae</taxon>
        <taxon>Agromyces</taxon>
    </lineage>
</organism>
<name>A0A4Q2JM20_9MICO</name>
<comment type="caution">
    <text evidence="4">The sequence shown here is derived from an EMBL/GenBank/DDBJ whole genome shotgun (WGS) entry which is preliminary data.</text>
</comment>
<dbReference type="AlphaFoldDB" id="A0A4Q2JM20"/>
<reference evidence="4 5" key="1">
    <citation type="submission" date="2019-01" db="EMBL/GenBank/DDBJ databases">
        <authorList>
            <person name="Li J."/>
        </authorList>
    </citation>
    <scope>NUCLEOTIDE SEQUENCE [LARGE SCALE GENOMIC DNA]</scope>
    <source>
        <strain evidence="4 5">CGMCC 4.7180</strain>
    </source>
</reference>
<proteinExistence type="predicted"/>
<accession>A0A4Q2JM20</accession>
<gene>
    <name evidence="4" type="ORF">ESO86_10200</name>
</gene>
<sequence>MSLGLGIVLFAIGAVLAFALNLAVDWINLQMVGYILMAAGAVVIILGIILMARRRSSVSTQRTTVDPATGDRVTRNETSRPDDTTTV</sequence>
<feature type="transmembrane region" description="Helical" evidence="2">
    <location>
        <begin position="29"/>
        <end position="52"/>
    </location>
</feature>
<evidence type="ECO:0000313" key="4">
    <source>
        <dbReference type="EMBL" id="RXZ46938.1"/>
    </source>
</evidence>
<feature type="compositionally biased region" description="Basic and acidic residues" evidence="1">
    <location>
        <begin position="72"/>
        <end position="87"/>
    </location>
</feature>
<protein>
    <recommendedName>
        <fullName evidence="3">DUF6458 domain-containing protein</fullName>
    </recommendedName>
</protein>